<proteinExistence type="predicted"/>
<accession>A0A6J6H7J2</accession>
<sequence>MSTITTNYLTPTGREEAWRFTPLKRLGGLHDGSFELATRNTLALTGTTPAGVTFERIGRELVTTESKTDDVIVARIHEAASEVSVLKIAANAELAEPISLHRLAGGLADAELSRVQIRIGANAKATVIIENSGDHLIAEDIEIICEPGSNLTLVALQEWDSKTIHTGRQHAVVDKDATFKSIIVTVGGDVVRLLPTVEFKGQGASCELLGVYFATAGQFFEHRMFVDHLVPNAKSRVNYKGALAGQDAHTVWIGDVFIRAAAEGTDTYELNRNLLLSDGARADSVPNLEIETGEIVGAGHASTTGRFDDEQLFYLMSRGIAVEDARRLVVRGFFNEIVSEIGNADIQDRLMTRIDQELEKAGAK</sequence>
<dbReference type="EMBL" id="CAEZUS010000070">
    <property type="protein sequence ID" value="CAB4609016.1"/>
    <property type="molecule type" value="Genomic_DNA"/>
</dbReference>
<dbReference type="GO" id="GO:0016226">
    <property type="term" value="P:iron-sulfur cluster assembly"/>
    <property type="evidence" value="ECO:0007669"/>
    <property type="project" value="InterPro"/>
</dbReference>
<dbReference type="InterPro" id="IPR055346">
    <property type="entry name" value="Fe-S_cluster_assembly_SufBD"/>
</dbReference>
<gene>
    <name evidence="2" type="ORF">UFOPK1852_00569</name>
</gene>
<name>A0A6J6H7J2_9ZZZZ</name>
<feature type="domain" description="SUF system FeS cluster assembly SufBD core" evidence="1">
    <location>
        <begin position="111"/>
        <end position="333"/>
    </location>
</feature>
<dbReference type="PANTHER" id="PTHR43575">
    <property type="entry name" value="PROTEIN ABCI7, CHLOROPLASTIC"/>
    <property type="match status" value="1"/>
</dbReference>
<evidence type="ECO:0000259" key="1">
    <source>
        <dbReference type="Pfam" id="PF01458"/>
    </source>
</evidence>
<dbReference type="NCBIfam" id="TIGR01981">
    <property type="entry name" value="sufD"/>
    <property type="match status" value="1"/>
</dbReference>
<organism evidence="2">
    <name type="scientific">freshwater metagenome</name>
    <dbReference type="NCBI Taxonomy" id="449393"/>
    <lineage>
        <taxon>unclassified sequences</taxon>
        <taxon>metagenomes</taxon>
        <taxon>ecological metagenomes</taxon>
    </lineage>
</organism>
<protein>
    <submittedName>
        <fullName evidence="2">Unannotated protein</fullName>
    </submittedName>
</protein>
<dbReference type="InterPro" id="IPR000825">
    <property type="entry name" value="SUF_FeS_clus_asmbl_SufBD_core"/>
</dbReference>
<dbReference type="InterPro" id="IPR011542">
    <property type="entry name" value="SUF_FeS_clus_asmbl_SufD"/>
</dbReference>
<dbReference type="AlphaFoldDB" id="A0A6J6H7J2"/>
<reference evidence="2" key="1">
    <citation type="submission" date="2020-05" db="EMBL/GenBank/DDBJ databases">
        <authorList>
            <person name="Chiriac C."/>
            <person name="Salcher M."/>
            <person name="Ghai R."/>
            <person name="Kavagutti S V."/>
        </authorList>
    </citation>
    <scope>NUCLEOTIDE SEQUENCE</scope>
</reference>
<evidence type="ECO:0000313" key="2">
    <source>
        <dbReference type="EMBL" id="CAB4609016.1"/>
    </source>
</evidence>
<dbReference type="InterPro" id="IPR037284">
    <property type="entry name" value="SUF_FeS_clus_asmbl_SufBD_sf"/>
</dbReference>
<dbReference type="PANTHER" id="PTHR43575:SF1">
    <property type="entry name" value="PROTEIN ABCI7, CHLOROPLASTIC"/>
    <property type="match status" value="1"/>
</dbReference>
<dbReference type="Pfam" id="PF01458">
    <property type="entry name" value="SUFBD_core"/>
    <property type="match status" value="1"/>
</dbReference>
<dbReference type="SUPFAM" id="SSF101960">
    <property type="entry name" value="Stabilizer of iron transporter SufD"/>
    <property type="match status" value="1"/>
</dbReference>